<proteinExistence type="predicted"/>
<dbReference type="OrthoDB" id="3266451at2759"/>
<dbReference type="Gene3D" id="1.20.1280.50">
    <property type="match status" value="1"/>
</dbReference>
<dbReference type="AlphaFoldDB" id="A0A9P5PDW9"/>
<dbReference type="InterPro" id="IPR036047">
    <property type="entry name" value="F-box-like_dom_sf"/>
</dbReference>
<dbReference type="Proteomes" id="UP000772434">
    <property type="component" value="Unassembled WGS sequence"/>
</dbReference>
<comment type="caution">
    <text evidence="1">The sequence shown here is derived from an EMBL/GenBank/DDBJ whole genome shotgun (WGS) entry which is preliminary data.</text>
</comment>
<name>A0A9P5PDW9_9AGAR</name>
<organism evidence="1 2">
    <name type="scientific">Rhodocollybia butyracea</name>
    <dbReference type="NCBI Taxonomy" id="206335"/>
    <lineage>
        <taxon>Eukaryota</taxon>
        <taxon>Fungi</taxon>
        <taxon>Dikarya</taxon>
        <taxon>Basidiomycota</taxon>
        <taxon>Agaricomycotina</taxon>
        <taxon>Agaricomycetes</taxon>
        <taxon>Agaricomycetidae</taxon>
        <taxon>Agaricales</taxon>
        <taxon>Marasmiineae</taxon>
        <taxon>Omphalotaceae</taxon>
        <taxon>Rhodocollybia</taxon>
    </lineage>
</organism>
<evidence type="ECO:0000313" key="2">
    <source>
        <dbReference type="Proteomes" id="UP000772434"/>
    </source>
</evidence>
<dbReference type="SUPFAM" id="SSF81383">
    <property type="entry name" value="F-box domain"/>
    <property type="match status" value="1"/>
</dbReference>
<protein>
    <recommendedName>
        <fullName evidence="3">F-box domain-containing protein</fullName>
    </recommendedName>
</protein>
<keyword evidence="2" id="KW-1185">Reference proteome</keyword>
<reference evidence="1" key="1">
    <citation type="submission" date="2020-11" db="EMBL/GenBank/DDBJ databases">
        <authorList>
            <consortium name="DOE Joint Genome Institute"/>
            <person name="Ahrendt S."/>
            <person name="Riley R."/>
            <person name="Andreopoulos W."/>
            <person name="Labutti K."/>
            <person name="Pangilinan J."/>
            <person name="Ruiz-Duenas F.J."/>
            <person name="Barrasa J.M."/>
            <person name="Sanchez-Garcia M."/>
            <person name="Camarero S."/>
            <person name="Miyauchi S."/>
            <person name="Serrano A."/>
            <person name="Linde D."/>
            <person name="Babiker R."/>
            <person name="Drula E."/>
            <person name="Ayuso-Fernandez I."/>
            <person name="Pacheco R."/>
            <person name="Padilla G."/>
            <person name="Ferreira P."/>
            <person name="Barriuso J."/>
            <person name="Kellner H."/>
            <person name="Castanera R."/>
            <person name="Alfaro M."/>
            <person name="Ramirez L."/>
            <person name="Pisabarro A.G."/>
            <person name="Kuo A."/>
            <person name="Tritt A."/>
            <person name="Lipzen A."/>
            <person name="He G."/>
            <person name="Yan M."/>
            <person name="Ng V."/>
            <person name="Cullen D."/>
            <person name="Martin F."/>
            <person name="Rosso M.-N."/>
            <person name="Henrissat B."/>
            <person name="Hibbett D."/>
            <person name="Martinez A.T."/>
            <person name="Grigoriev I.V."/>
        </authorList>
    </citation>
    <scope>NUCLEOTIDE SEQUENCE</scope>
    <source>
        <strain evidence="1">AH 40177</strain>
    </source>
</reference>
<evidence type="ECO:0008006" key="3">
    <source>
        <dbReference type="Google" id="ProtNLM"/>
    </source>
</evidence>
<evidence type="ECO:0000313" key="1">
    <source>
        <dbReference type="EMBL" id="KAF9061618.1"/>
    </source>
</evidence>
<dbReference type="EMBL" id="JADNRY010000195">
    <property type="protein sequence ID" value="KAF9061618.1"/>
    <property type="molecule type" value="Genomic_DNA"/>
</dbReference>
<accession>A0A9P5PDW9</accession>
<sequence length="149" mass="17377">MTRLQRRIKLSSDELSAFTNDLRFEFGPSVVTIEKAQELRTMLAWAKKDIEDLERQRDILASLLSPIRKLPNETLFRIFQYTCEENLLQSYPWLGSRWQSPTKLTSPVITYLPSMAISSVCSRWRALALSSPSLWTNLAVRRTLCPWKR</sequence>
<gene>
    <name evidence="1" type="ORF">BDP27DRAFT_325649</name>
</gene>